<protein>
    <recommendedName>
        <fullName evidence="9">Dihydroorotate dehydrogenase</fullName>
        <shortName evidence="9">DHOD</shortName>
        <shortName evidence="9">DHODase</shortName>
        <shortName evidence="9">DHOdehase</shortName>
        <ecNumber evidence="9">1.3.-.-</ecNumber>
    </recommendedName>
</protein>
<comment type="subcellular location">
    <subcellularLocation>
        <location evidence="1 9">Cytoplasm</location>
    </subcellularLocation>
</comment>
<comment type="pathway">
    <text evidence="2 9">Pyrimidine metabolism; UMP biosynthesis via de novo pathway.</text>
</comment>
<evidence type="ECO:0000256" key="3">
    <source>
        <dbReference type="ARBA" id="ARBA00008008"/>
    </source>
</evidence>
<dbReference type="InterPro" id="IPR012135">
    <property type="entry name" value="Dihydroorotate_DH_1_2"/>
</dbReference>
<evidence type="ECO:0000256" key="7">
    <source>
        <dbReference type="ARBA" id="ARBA00022975"/>
    </source>
</evidence>
<proteinExistence type="inferred from homology"/>
<dbReference type="Gene3D" id="3.20.20.70">
    <property type="entry name" value="Aldolase class I"/>
    <property type="match status" value="1"/>
</dbReference>
<feature type="binding site" evidence="9">
    <location>
        <begin position="55"/>
        <end position="56"/>
    </location>
    <ligand>
        <name>FMN</name>
        <dbReference type="ChEBI" id="CHEBI:58210"/>
    </ligand>
</feature>
<reference evidence="11 12" key="1">
    <citation type="journal article" date="2009" name="Stand. Genomic Sci.">
        <title>Complete genome sequence of Thermanaerovibrio acidaminovorans type strain (Su883).</title>
        <authorList>
            <person name="Chovatia M."/>
            <person name="Sikorski J."/>
            <person name="Schroder M."/>
            <person name="Lapidus A."/>
            <person name="Nolan M."/>
            <person name="Tice H."/>
            <person name="Glavina Del Rio T."/>
            <person name="Copeland A."/>
            <person name="Cheng J.F."/>
            <person name="Lucas S."/>
            <person name="Chen F."/>
            <person name="Bruce D."/>
            <person name="Goodwin L."/>
            <person name="Pitluck S."/>
            <person name="Ivanova N."/>
            <person name="Mavromatis K."/>
            <person name="Ovchinnikova G."/>
            <person name="Pati A."/>
            <person name="Chen A."/>
            <person name="Palaniappan K."/>
            <person name="Land M."/>
            <person name="Hauser L."/>
            <person name="Chang Y.J."/>
            <person name="Jeffries C.D."/>
            <person name="Chain P."/>
            <person name="Saunders E."/>
            <person name="Detter J.C."/>
            <person name="Brettin T."/>
            <person name="Rohde M."/>
            <person name="Goker M."/>
            <person name="Spring S."/>
            <person name="Bristow J."/>
            <person name="Markowitz V."/>
            <person name="Hugenholtz P."/>
            <person name="Kyrpides N.C."/>
            <person name="Klenk H.P."/>
            <person name="Eisen J.A."/>
        </authorList>
    </citation>
    <scope>NUCLEOTIDE SEQUENCE [LARGE SCALE GENOMIC DNA]</scope>
    <source>
        <strain evidence="12">ATCC 49978 / DSM 6589 / Su883</strain>
    </source>
</reference>
<sequence length="316" mass="33164">MRPSTDLLGSGVDGPVNVDLNGLGLSSPVVVASGVLPMDGEVWSSMEGVGLICTKGITLEPRAGNRGERLVETPSGLLNSIGLENPGIDRFLEAILPDLLRSRRSLGLNVAFSSLGELEELIGRIGDRAASVEVLELNLSCPNVDREGAVWGESPERTFEAVRLARSLWPRSVWAKLTPQAPDVAAVARAAEEAGAHCLVVANTWLGAEVDLEAGAPVFKRVVAGLSGPAVLPLTLRLLFQLYPKVSVPLVACGGICSPQDALKAMMAGASAVQVGTQLFRDLGCCGEILEGIRSFLDSRGLSVSRLVGCAHRASR</sequence>
<dbReference type="AlphaFoldDB" id="D1B5N0"/>
<keyword evidence="8 9" id="KW-0560">Oxidoreductase</keyword>
<evidence type="ECO:0000256" key="5">
    <source>
        <dbReference type="ARBA" id="ARBA00022630"/>
    </source>
</evidence>
<feature type="binding site" evidence="9">
    <location>
        <begin position="79"/>
        <end position="83"/>
    </location>
    <ligand>
        <name>substrate</name>
    </ligand>
</feature>
<evidence type="ECO:0000256" key="8">
    <source>
        <dbReference type="ARBA" id="ARBA00023002"/>
    </source>
</evidence>
<dbReference type="EMBL" id="CP001818">
    <property type="protein sequence ID" value="ACZ19321.1"/>
    <property type="molecule type" value="Genomic_DNA"/>
</dbReference>
<comment type="catalytic activity">
    <reaction evidence="9">
        <text>(S)-dihydroorotate + A = orotate + AH2</text>
        <dbReference type="Rhea" id="RHEA:18073"/>
        <dbReference type="ChEBI" id="CHEBI:13193"/>
        <dbReference type="ChEBI" id="CHEBI:17499"/>
        <dbReference type="ChEBI" id="CHEBI:30839"/>
        <dbReference type="ChEBI" id="CHEBI:30864"/>
    </reaction>
</comment>
<keyword evidence="6 9" id="KW-0288">FMN</keyword>
<comment type="function">
    <text evidence="9">Catalyzes the conversion of dihydroorotate to orotate.</text>
</comment>
<evidence type="ECO:0000256" key="4">
    <source>
        <dbReference type="ARBA" id="ARBA00022490"/>
    </source>
</evidence>
<dbReference type="SUPFAM" id="SSF51395">
    <property type="entry name" value="FMN-linked oxidoreductases"/>
    <property type="match status" value="1"/>
</dbReference>
<evidence type="ECO:0000256" key="1">
    <source>
        <dbReference type="ARBA" id="ARBA00004496"/>
    </source>
</evidence>
<dbReference type="PIRSF" id="PIRSF000164">
    <property type="entry name" value="DHO_oxidase"/>
    <property type="match status" value="1"/>
</dbReference>
<dbReference type="InterPro" id="IPR013785">
    <property type="entry name" value="Aldolase_TIM"/>
</dbReference>
<dbReference type="RefSeq" id="WP_012869836.1">
    <property type="nucleotide sequence ID" value="NC_013522.1"/>
</dbReference>
<feature type="binding site" evidence="9">
    <location>
        <position position="109"/>
    </location>
    <ligand>
        <name>FMN</name>
        <dbReference type="ChEBI" id="CHEBI:58210"/>
    </ligand>
</feature>
<organism evidence="11 12">
    <name type="scientific">Thermanaerovibrio acidaminovorans (strain ATCC 49978 / DSM 6589 / Su883)</name>
    <name type="common">Selenomonas acidaminovorans</name>
    <dbReference type="NCBI Taxonomy" id="525903"/>
    <lineage>
        <taxon>Bacteria</taxon>
        <taxon>Thermotogati</taxon>
        <taxon>Synergistota</taxon>
        <taxon>Synergistia</taxon>
        <taxon>Synergistales</taxon>
        <taxon>Synergistaceae</taxon>
        <taxon>Thermanaerovibrio</taxon>
    </lineage>
</organism>
<feature type="active site" description="Nucleophile" evidence="9">
    <location>
        <position position="141"/>
    </location>
</feature>
<dbReference type="GO" id="GO:0004152">
    <property type="term" value="F:dihydroorotate dehydrogenase activity"/>
    <property type="evidence" value="ECO:0007669"/>
    <property type="project" value="UniProtKB-UniRule"/>
</dbReference>
<dbReference type="STRING" id="525903.Taci_1089"/>
<comment type="similarity">
    <text evidence="3 9">Belongs to the dihydroorotate dehydrogenase family. Type 1 subfamily.</text>
</comment>
<evidence type="ECO:0000259" key="10">
    <source>
        <dbReference type="Pfam" id="PF01180"/>
    </source>
</evidence>
<feature type="binding site" evidence="9">
    <location>
        <begin position="276"/>
        <end position="277"/>
    </location>
    <ligand>
        <name>FMN</name>
        <dbReference type="ChEBI" id="CHEBI:58210"/>
    </ligand>
</feature>
<gene>
    <name evidence="9" type="primary">pyrD</name>
    <name evidence="11" type="ordered locus">Taci_1089</name>
</gene>
<evidence type="ECO:0000256" key="2">
    <source>
        <dbReference type="ARBA" id="ARBA00004725"/>
    </source>
</evidence>
<comment type="cofactor">
    <cofactor evidence="9">
        <name>FMN</name>
        <dbReference type="ChEBI" id="CHEBI:58210"/>
    </cofactor>
    <text evidence="9">Binds 1 FMN per subunit.</text>
</comment>
<feature type="domain" description="Dihydroorotate dehydrogenase catalytic" evidence="10">
    <location>
        <begin position="18"/>
        <end position="297"/>
    </location>
</feature>
<dbReference type="UniPathway" id="UPA00070"/>
<dbReference type="Pfam" id="PF01180">
    <property type="entry name" value="DHO_dh"/>
    <property type="match status" value="1"/>
</dbReference>
<evidence type="ECO:0000313" key="11">
    <source>
        <dbReference type="EMBL" id="ACZ19321.1"/>
    </source>
</evidence>
<dbReference type="GO" id="GO:0044205">
    <property type="term" value="P:'de novo' UMP biosynthetic process"/>
    <property type="evidence" value="ECO:0007669"/>
    <property type="project" value="UniProtKB-UniRule"/>
</dbReference>
<keyword evidence="12" id="KW-1185">Reference proteome</keyword>
<dbReference type="eggNOG" id="COG0167">
    <property type="taxonomic scope" value="Bacteria"/>
</dbReference>
<feature type="binding site" evidence="9">
    <location>
        <position position="55"/>
    </location>
    <ligand>
        <name>substrate</name>
    </ligand>
</feature>
<evidence type="ECO:0000256" key="9">
    <source>
        <dbReference type="HAMAP-Rule" id="MF_00224"/>
    </source>
</evidence>
<evidence type="ECO:0000256" key="6">
    <source>
        <dbReference type="ARBA" id="ARBA00022643"/>
    </source>
</evidence>
<feature type="binding site" evidence="9">
    <location>
        <position position="138"/>
    </location>
    <ligand>
        <name>FMN</name>
        <dbReference type="ChEBI" id="CHEBI:58210"/>
    </ligand>
</feature>
<feature type="binding site" evidence="9">
    <location>
        <position position="176"/>
    </location>
    <ligand>
        <name>FMN</name>
        <dbReference type="ChEBI" id="CHEBI:58210"/>
    </ligand>
</feature>
<feature type="binding site" evidence="9">
    <location>
        <position position="33"/>
    </location>
    <ligand>
        <name>FMN</name>
        <dbReference type="ChEBI" id="CHEBI:58210"/>
    </ligand>
</feature>
<keyword evidence="4 9" id="KW-0963">Cytoplasm</keyword>
<dbReference type="EnsemblBacteria" id="ACZ19321">
    <property type="protein sequence ID" value="ACZ19321"/>
    <property type="gene ID" value="Taci_1089"/>
</dbReference>
<dbReference type="OrthoDB" id="9794954at2"/>
<dbReference type="GO" id="GO:0006207">
    <property type="term" value="P:'de novo' pyrimidine nucleobase biosynthetic process"/>
    <property type="evidence" value="ECO:0007669"/>
    <property type="project" value="TreeGrafter"/>
</dbReference>
<dbReference type="NCBIfam" id="NF005574">
    <property type="entry name" value="PRK07259.1"/>
    <property type="match status" value="1"/>
</dbReference>
<feature type="binding site" evidence="9">
    <location>
        <begin position="203"/>
        <end position="204"/>
    </location>
    <ligand>
        <name>substrate</name>
    </ligand>
</feature>
<feature type="binding site" evidence="9">
    <location>
        <begin position="254"/>
        <end position="255"/>
    </location>
    <ligand>
        <name>FMN</name>
        <dbReference type="ChEBI" id="CHEBI:58210"/>
    </ligand>
</feature>
<dbReference type="HAMAP" id="MF_00224">
    <property type="entry name" value="DHO_dh_type1"/>
    <property type="match status" value="1"/>
</dbReference>
<dbReference type="InterPro" id="IPR050074">
    <property type="entry name" value="DHO_dehydrogenase"/>
</dbReference>
<dbReference type="EC" id="1.3.-.-" evidence="9"/>
<dbReference type="Proteomes" id="UP000002030">
    <property type="component" value="Chromosome"/>
</dbReference>
<dbReference type="KEGG" id="tai:Taci_1089"/>
<dbReference type="PANTHER" id="PTHR48109">
    <property type="entry name" value="DIHYDROOROTATE DEHYDROGENASE (QUINONE), MITOCHONDRIAL-RELATED"/>
    <property type="match status" value="1"/>
</dbReference>
<feature type="binding site" evidence="9">
    <location>
        <position position="228"/>
    </location>
    <ligand>
        <name>FMN</name>
        <dbReference type="ChEBI" id="CHEBI:58210"/>
    </ligand>
</feature>
<evidence type="ECO:0000313" key="12">
    <source>
        <dbReference type="Proteomes" id="UP000002030"/>
    </source>
</evidence>
<keyword evidence="5 9" id="KW-0285">Flavoprotein</keyword>
<name>D1B5N0_THEAS</name>
<feature type="binding site" evidence="9">
    <location>
        <position position="138"/>
    </location>
    <ligand>
        <name>substrate</name>
    </ligand>
</feature>
<dbReference type="PANTHER" id="PTHR48109:SF1">
    <property type="entry name" value="DIHYDROOROTATE DEHYDROGENASE (FUMARATE)"/>
    <property type="match status" value="1"/>
</dbReference>
<comment type="caution">
    <text evidence="9">Lacks conserved residue(s) required for the propagation of feature annotation.</text>
</comment>
<dbReference type="InterPro" id="IPR005720">
    <property type="entry name" value="Dihydroorotate_DH_cat"/>
</dbReference>
<dbReference type="GO" id="GO:0005737">
    <property type="term" value="C:cytoplasm"/>
    <property type="evidence" value="ECO:0007669"/>
    <property type="project" value="UniProtKB-SubCell"/>
</dbReference>
<dbReference type="InterPro" id="IPR024920">
    <property type="entry name" value="Dihydroorotate_DH_1"/>
</dbReference>
<keyword evidence="7 9" id="KW-0665">Pyrimidine biosynthesis</keyword>
<accession>D1B5N0</accession>
<dbReference type="HOGENOM" id="CLU_042042_0_1_0"/>